<dbReference type="STRING" id="537013.CLOSTMETH_01756"/>
<dbReference type="GO" id="GO:0003796">
    <property type="term" value="F:lysozyme activity"/>
    <property type="evidence" value="ECO:0007669"/>
    <property type="project" value="InterPro"/>
</dbReference>
<keyword evidence="5" id="KW-1185">Reference proteome</keyword>
<comment type="caution">
    <text evidence="4">The sequence shown here is derived from an EMBL/GenBank/DDBJ whole genome shotgun (WGS) entry which is preliminary data.</text>
</comment>
<dbReference type="Gene3D" id="3.20.20.80">
    <property type="entry name" value="Glycosidases"/>
    <property type="match status" value="1"/>
</dbReference>
<dbReference type="InterPro" id="IPR002053">
    <property type="entry name" value="Glyco_hydro_25"/>
</dbReference>
<evidence type="ECO:0000256" key="1">
    <source>
        <dbReference type="ARBA" id="ARBA00010646"/>
    </source>
</evidence>
<evidence type="ECO:0000259" key="3">
    <source>
        <dbReference type="PROSITE" id="PS51782"/>
    </source>
</evidence>
<dbReference type="CDD" id="cd00118">
    <property type="entry name" value="LysM"/>
    <property type="match status" value="1"/>
</dbReference>
<dbReference type="Proteomes" id="UP000003340">
    <property type="component" value="Unassembled WGS sequence"/>
</dbReference>
<dbReference type="HOGENOM" id="CLU_044973_1_0_9"/>
<dbReference type="PANTHER" id="PTHR34135">
    <property type="entry name" value="LYSOZYME"/>
    <property type="match status" value="1"/>
</dbReference>
<gene>
    <name evidence="4" type="ORF">CLOSTMETH_01756</name>
</gene>
<dbReference type="GO" id="GO:0016998">
    <property type="term" value="P:cell wall macromolecule catabolic process"/>
    <property type="evidence" value="ECO:0007669"/>
    <property type="project" value="InterPro"/>
</dbReference>
<reference evidence="4 5" key="2">
    <citation type="submission" date="2009-02" db="EMBL/GenBank/DDBJ databases">
        <title>Draft genome sequence of Clostridium methylpentosum (DSM 5476).</title>
        <authorList>
            <person name="Sudarsanam P."/>
            <person name="Ley R."/>
            <person name="Guruge J."/>
            <person name="Turnbaugh P.J."/>
            <person name="Mahowald M."/>
            <person name="Liep D."/>
            <person name="Gordon J."/>
        </authorList>
    </citation>
    <scope>NUCLEOTIDE SEQUENCE [LARGE SCALE GENOMIC DNA]</scope>
    <source>
        <strain evidence="4 5">DSM 5476</strain>
    </source>
</reference>
<organism evidence="4 5">
    <name type="scientific">[Clostridium] methylpentosum DSM 5476</name>
    <dbReference type="NCBI Taxonomy" id="537013"/>
    <lineage>
        <taxon>Bacteria</taxon>
        <taxon>Bacillati</taxon>
        <taxon>Bacillota</taxon>
        <taxon>Clostridia</taxon>
        <taxon>Eubacteriales</taxon>
        <taxon>Oscillospiraceae</taxon>
        <taxon>Oscillospiraceae incertae sedis</taxon>
    </lineage>
</organism>
<dbReference type="SMART" id="SM00257">
    <property type="entry name" value="LysM"/>
    <property type="match status" value="1"/>
</dbReference>
<dbReference type="SUPFAM" id="SSF51445">
    <property type="entry name" value="(Trans)glycosidases"/>
    <property type="match status" value="1"/>
</dbReference>
<dbReference type="AlphaFoldDB" id="C0ED35"/>
<name>C0ED35_9FIRM</name>
<dbReference type="PROSITE" id="PS51782">
    <property type="entry name" value="LYSM"/>
    <property type="match status" value="1"/>
</dbReference>
<feature type="region of interest" description="Disordered" evidence="2">
    <location>
        <begin position="200"/>
        <end position="220"/>
    </location>
</feature>
<evidence type="ECO:0000313" key="4">
    <source>
        <dbReference type="EMBL" id="EEG30687.1"/>
    </source>
</evidence>
<dbReference type="SUPFAM" id="SSF54106">
    <property type="entry name" value="LysM domain"/>
    <property type="match status" value="1"/>
</dbReference>
<dbReference type="Pfam" id="PF01183">
    <property type="entry name" value="Glyco_hydro_25"/>
    <property type="match status" value="1"/>
</dbReference>
<dbReference type="InterPro" id="IPR017853">
    <property type="entry name" value="GH"/>
</dbReference>
<proteinExistence type="inferred from homology"/>
<dbReference type="Gene3D" id="3.10.350.10">
    <property type="entry name" value="LysM domain"/>
    <property type="match status" value="1"/>
</dbReference>
<dbReference type="EMBL" id="ACEC01000058">
    <property type="protein sequence ID" value="EEG30687.1"/>
    <property type="molecule type" value="Genomic_DNA"/>
</dbReference>
<dbReference type="Pfam" id="PF01476">
    <property type="entry name" value="LysM"/>
    <property type="match status" value="1"/>
</dbReference>
<dbReference type="PANTHER" id="PTHR34135:SF2">
    <property type="entry name" value="LYSOZYME"/>
    <property type="match status" value="1"/>
</dbReference>
<reference evidence="4 5" key="1">
    <citation type="submission" date="2009-01" db="EMBL/GenBank/DDBJ databases">
        <authorList>
            <person name="Fulton L."/>
            <person name="Clifton S."/>
            <person name="Fulton B."/>
            <person name="Xu J."/>
            <person name="Minx P."/>
            <person name="Pepin K.H."/>
            <person name="Johnson M."/>
            <person name="Bhonagiri V."/>
            <person name="Nash W.E."/>
            <person name="Mardis E.R."/>
            <person name="Wilson R.K."/>
        </authorList>
    </citation>
    <scope>NUCLEOTIDE SEQUENCE [LARGE SCALE GENOMIC DNA]</scope>
    <source>
        <strain evidence="4 5">DSM 5476</strain>
    </source>
</reference>
<keyword evidence="4" id="KW-0378">Hydrolase</keyword>
<dbReference type="PROSITE" id="PS51904">
    <property type="entry name" value="GLYCOSYL_HYDROL_F25_2"/>
    <property type="match status" value="1"/>
</dbReference>
<dbReference type="GO" id="GO:0016052">
    <property type="term" value="P:carbohydrate catabolic process"/>
    <property type="evidence" value="ECO:0007669"/>
    <property type="project" value="TreeGrafter"/>
</dbReference>
<dbReference type="CDD" id="cd06414">
    <property type="entry name" value="GH25_LytC-like"/>
    <property type="match status" value="1"/>
</dbReference>
<protein>
    <submittedName>
        <fullName evidence="4">Glycosyl hydrolase family 25</fullName>
    </submittedName>
</protein>
<evidence type="ECO:0000313" key="5">
    <source>
        <dbReference type="Proteomes" id="UP000003340"/>
    </source>
</evidence>
<dbReference type="InterPro" id="IPR018392">
    <property type="entry name" value="LysM"/>
</dbReference>
<comment type="similarity">
    <text evidence="1">Belongs to the glycosyl hydrolase 25 family.</text>
</comment>
<dbReference type="InterPro" id="IPR036779">
    <property type="entry name" value="LysM_dom_sf"/>
</dbReference>
<dbReference type="eggNOG" id="COG1388">
    <property type="taxonomic scope" value="Bacteria"/>
</dbReference>
<evidence type="ECO:0000256" key="2">
    <source>
        <dbReference type="SAM" id="MobiDB-lite"/>
    </source>
</evidence>
<sequence length="344" mass="37903">MKGIDVSYHNGEINWAAVKAAGYEFAILRAGYGRYISQKDKKFEQNYAGAKAAGIKVGAYWYSYAVSPEDAVTESKVFQQILSGKQFEYPVYFDIEDKSQVALGKTVISNMIRAFNDSMRAAGYYPGTYSNTNWFTNYIDADIWTRDTVWLADYRANFNTTIPRDIHQYTSSGSVPGINGRVDLNNATRDFAEIVQGGYNGFSPAQQPSDPKPEPDTTYHLGETVTVSSYYKSSTETDSNKATVPSEWKVGTITRVIPGARNPYLLSGGSLGWCNDGDIRGRGDIRKAASKPAASRTYTVKSGDSLWKIAQNMLGNGARYPEIKSLNGLTSDTIHPGTVLKIPN</sequence>
<accession>C0ED35</accession>
<dbReference type="GO" id="GO:0009253">
    <property type="term" value="P:peptidoglycan catabolic process"/>
    <property type="evidence" value="ECO:0007669"/>
    <property type="project" value="InterPro"/>
</dbReference>
<feature type="domain" description="LysM" evidence="3">
    <location>
        <begin position="296"/>
        <end position="342"/>
    </location>
</feature>
<dbReference type="eggNOG" id="COG3757">
    <property type="taxonomic scope" value="Bacteria"/>
</dbReference>